<dbReference type="AlphaFoldDB" id="A0A502KXS5"/>
<accession>A0A502KXS5</accession>
<reference evidence="1 2" key="1">
    <citation type="submission" date="2019-01" db="EMBL/GenBank/DDBJ databases">
        <title>Litorilituus lipolytica sp. nov., isolated from intertidal sand of the Yellow Sea in China.</title>
        <authorList>
            <person name="Liu A."/>
        </authorList>
    </citation>
    <scope>NUCLEOTIDE SEQUENCE [LARGE SCALE GENOMIC DNA]</scope>
    <source>
        <strain evidence="1 2">RZ04</strain>
    </source>
</reference>
<organism evidence="1 2">
    <name type="scientific">Litorilituus lipolyticus</name>
    <dbReference type="NCBI Taxonomy" id="2491017"/>
    <lineage>
        <taxon>Bacteria</taxon>
        <taxon>Pseudomonadati</taxon>
        <taxon>Pseudomonadota</taxon>
        <taxon>Gammaproteobacteria</taxon>
        <taxon>Alteromonadales</taxon>
        <taxon>Colwelliaceae</taxon>
        <taxon>Litorilituus</taxon>
    </lineage>
</organism>
<comment type="caution">
    <text evidence="1">The sequence shown here is derived from an EMBL/GenBank/DDBJ whole genome shotgun (WGS) entry which is preliminary data.</text>
</comment>
<keyword evidence="2" id="KW-1185">Reference proteome</keyword>
<name>A0A502KXS5_9GAMM</name>
<proteinExistence type="predicted"/>
<evidence type="ECO:0000313" key="1">
    <source>
        <dbReference type="EMBL" id="TPH15279.1"/>
    </source>
</evidence>
<protein>
    <submittedName>
        <fullName evidence="1">DUF3545 family protein</fullName>
    </submittedName>
</protein>
<sequence length="54" mass="6857">MESDDWLEHDYADQIELIEHKAKKKAKQRKRKWREIEAIKEQQRLKRELEFFQE</sequence>
<evidence type="ECO:0000313" key="2">
    <source>
        <dbReference type="Proteomes" id="UP000315303"/>
    </source>
</evidence>
<dbReference type="Pfam" id="PF12065">
    <property type="entry name" value="DUF3545"/>
    <property type="match status" value="1"/>
</dbReference>
<dbReference type="EMBL" id="SAWY01000020">
    <property type="protein sequence ID" value="TPH15279.1"/>
    <property type="molecule type" value="Genomic_DNA"/>
</dbReference>
<dbReference type="Proteomes" id="UP000315303">
    <property type="component" value="Unassembled WGS sequence"/>
</dbReference>
<gene>
    <name evidence="1" type="ORF">EPA86_10500</name>
</gene>
<dbReference type="InterPro" id="IPR021932">
    <property type="entry name" value="DUF3545"/>
</dbReference>